<dbReference type="Proteomes" id="UP000198935">
    <property type="component" value="Unassembled WGS sequence"/>
</dbReference>
<evidence type="ECO:0000256" key="1">
    <source>
        <dbReference type="SAM" id="MobiDB-lite"/>
    </source>
</evidence>
<name>A0A1H3MS23_9BACI</name>
<evidence type="ECO:0000313" key="2">
    <source>
        <dbReference type="EMBL" id="SDY79290.1"/>
    </source>
</evidence>
<gene>
    <name evidence="2" type="ORF">SAMN05421736_103316</name>
</gene>
<dbReference type="EMBL" id="FNPI01000003">
    <property type="protein sequence ID" value="SDY79290.1"/>
    <property type="molecule type" value="Genomic_DNA"/>
</dbReference>
<feature type="compositionally biased region" description="Polar residues" evidence="1">
    <location>
        <begin position="43"/>
        <end position="54"/>
    </location>
</feature>
<evidence type="ECO:0000313" key="3">
    <source>
        <dbReference type="Proteomes" id="UP000198935"/>
    </source>
</evidence>
<dbReference type="Pfam" id="PF14179">
    <property type="entry name" value="YppG"/>
    <property type="match status" value="1"/>
</dbReference>
<dbReference type="InterPro" id="IPR025555">
    <property type="entry name" value="YppG"/>
</dbReference>
<keyword evidence="3" id="KW-1185">Reference proteome</keyword>
<protein>
    <submittedName>
        <fullName evidence="2">YppG-like protein</fullName>
    </submittedName>
</protein>
<dbReference type="OrthoDB" id="2456726at2"/>
<sequence length="113" mass="12382">MYFPPNHGRQYRPPQAAYHSYPQGMYGPPQQPPAHYWQPPGTSPGQPYNANPEGTTPPQPAQRPASSILSAFKTKDGKFDFNKASTTIDQVVKVGNQISPIIKQVGGLFSSKN</sequence>
<organism evidence="2 3">
    <name type="scientific">Evansella caseinilytica</name>
    <dbReference type="NCBI Taxonomy" id="1503961"/>
    <lineage>
        <taxon>Bacteria</taxon>
        <taxon>Bacillati</taxon>
        <taxon>Bacillota</taxon>
        <taxon>Bacilli</taxon>
        <taxon>Bacillales</taxon>
        <taxon>Bacillaceae</taxon>
        <taxon>Evansella</taxon>
    </lineage>
</organism>
<reference evidence="3" key="1">
    <citation type="submission" date="2016-10" db="EMBL/GenBank/DDBJ databases">
        <authorList>
            <person name="Varghese N."/>
            <person name="Submissions S."/>
        </authorList>
    </citation>
    <scope>NUCLEOTIDE SEQUENCE [LARGE SCALE GENOMIC DNA]</scope>
    <source>
        <strain evidence="3">SP</strain>
    </source>
</reference>
<proteinExistence type="predicted"/>
<feature type="region of interest" description="Disordered" evidence="1">
    <location>
        <begin position="1"/>
        <end position="65"/>
    </location>
</feature>
<dbReference type="AlphaFoldDB" id="A0A1H3MS23"/>
<dbReference type="STRING" id="1503961.SAMN05421736_103316"/>
<accession>A0A1H3MS23</accession>